<accession>A0AAQ3LBB6</accession>
<name>A0AAQ3LBB6_9BACT</name>
<protein>
    <recommendedName>
        <fullName evidence="3">DUF11 domain-containing protein</fullName>
    </recommendedName>
</protein>
<feature type="chain" id="PRO_5042832720" description="DUF11 domain-containing protein" evidence="2">
    <location>
        <begin position="19"/>
        <end position="561"/>
    </location>
</feature>
<dbReference type="KEGG" id="puo:RZN69_17070"/>
<reference evidence="4 5" key="1">
    <citation type="submission" date="2023-10" db="EMBL/GenBank/DDBJ databases">
        <title>Rubellicoccus peritrichatus gen. nov., sp. nov., isolated from an algae of coral reef tank.</title>
        <authorList>
            <person name="Luo J."/>
        </authorList>
    </citation>
    <scope>NUCLEOTIDE SEQUENCE [LARGE SCALE GENOMIC DNA]</scope>
    <source>
        <strain evidence="4 5">CR14</strain>
    </source>
</reference>
<keyword evidence="5" id="KW-1185">Reference proteome</keyword>
<dbReference type="InterPro" id="IPR051172">
    <property type="entry name" value="Chlamydia_OmcB"/>
</dbReference>
<dbReference type="InterPro" id="IPR001434">
    <property type="entry name" value="OmcB-like_DUF11"/>
</dbReference>
<evidence type="ECO:0000256" key="1">
    <source>
        <dbReference type="SAM" id="MobiDB-lite"/>
    </source>
</evidence>
<feature type="signal peptide" evidence="2">
    <location>
        <begin position="1"/>
        <end position="18"/>
    </location>
</feature>
<organism evidence="4 5">
    <name type="scientific">Rubellicoccus peritrichatus</name>
    <dbReference type="NCBI Taxonomy" id="3080537"/>
    <lineage>
        <taxon>Bacteria</taxon>
        <taxon>Pseudomonadati</taxon>
        <taxon>Verrucomicrobiota</taxon>
        <taxon>Opitutia</taxon>
        <taxon>Puniceicoccales</taxon>
        <taxon>Cerasicoccaceae</taxon>
        <taxon>Rubellicoccus</taxon>
    </lineage>
</organism>
<evidence type="ECO:0000259" key="3">
    <source>
        <dbReference type="Pfam" id="PF01345"/>
    </source>
</evidence>
<gene>
    <name evidence="4" type="ORF">RZN69_17070</name>
</gene>
<dbReference type="Gene3D" id="2.60.40.10">
    <property type="entry name" value="Immunoglobulins"/>
    <property type="match status" value="1"/>
</dbReference>
<dbReference type="EMBL" id="CP136920">
    <property type="protein sequence ID" value="WOO40333.1"/>
    <property type="molecule type" value="Genomic_DNA"/>
</dbReference>
<evidence type="ECO:0000256" key="2">
    <source>
        <dbReference type="SAM" id="SignalP"/>
    </source>
</evidence>
<evidence type="ECO:0000313" key="4">
    <source>
        <dbReference type="EMBL" id="WOO40333.1"/>
    </source>
</evidence>
<dbReference type="PROSITE" id="PS51257">
    <property type="entry name" value="PROKAR_LIPOPROTEIN"/>
    <property type="match status" value="1"/>
</dbReference>
<evidence type="ECO:0000313" key="5">
    <source>
        <dbReference type="Proteomes" id="UP001304300"/>
    </source>
</evidence>
<dbReference type="RefSeq" id="WP_317832524.1">
    <property type="nucleotide sequence ID" value="NZ_CP136920.1"/>
</dbReference>
<proteinExistence type="predicted"/>
<dbReference type="PANTHER" id="PTHR34819:SF3">
    <property type="entry name" value="CELL SURFACE PROTEIN"/>
    <property type="match status" value="1"/>
</dbReference>
<dbReference type="Pfam" id="PF01345">
    <property type="entry name" value="DUF11"/>
    <property type="match status" value="2"/>
</dbReference>
<dbReference type="NCBIfam" id="TIGR01451">
    <property type="entry name" value="B_ant_repeat"/>
    <property type="match status" value="2"/>
</dbReference>
<dbReference type="InterPro" id="IPR047589">
    <property type="entry name" value="DUF11_rpt"/>
</dbReference>
<dbReference type="Proteomes" id="UP001304300">
    <property type="component" value="Chromosome"/>
</dbReference>
<sequence length="561" mass="59552">MKLTKRLINRAWIPAVLSAVVLLTGCESTQVKKSAEGYNSNYPSREVKGYSQTAHGREGGQRPASAPAQATATKSAAGDIVYEDHLVRVEKIYKSGSTVGAPFNYDIIVKAKRAITNVEIDEILPDTIKYQDSSPKASMNQFGMPSWDLQAFDAGDEMKINVTVVPQKVGSYKVCSVVRADPLICLPLFIGQPELQITKTGPARVEMGESATWDIMVKNTGSAIADNVVITDTMPSGFTAVGPVSKNVGSLQPGGNATFKVTGKSNKVGKFVNTAVANYTGGTPVQATAPIEVVQSAVAITKTGPATGFIFVDETYTITVTNKGNTTLRNLTVTDQLPVGAVLEGKVVGSGEVADVDTGRTVFIGPKYDARRAVWGYWREGSQNPLTDDHADQITWKIDSLAAGASKSFKVTFYANKPSTTVNNATVKTERGLTDKASATTVWKAVPGVHTGIRDSIDPIQVGQDTILTVNAENQSGYDTFTVTSQVVTVGDGLTVKSVSSGGTINGNVVSFPPVNLGPGKEVTRTITVTGSKPGTTTSKMETMTNFRDTPVLDQESTTIY</sequence>
<keyword evidence="2" id="KW-0732">Signal</keyword>
<feature type="domain" description="DUF11" evidence="3">
    <location>
        <begin position="195"/>
        <end position="278"/>
    </location>
</feature>
<dbReference type="AlphaFoldDB" id="A0AAQ3LBB6"/>
<dbReference type="PANTHER" id="PTHR34819">
    <property type="entry name" value="LARGE CYSTEINE-RICH PERIPLASMIC PROTEIN OMCB"/>
    <property type="match status" value="1"/>
</dbReference>
<feature type="domain" description="DUF11" evidence="3">
    <location>
        <begin position="299"/>
        <end position="353"/>
    </location>
</feature>
<feature type="region of interest" description="Disordered" evidence="1">
    <location>
        <begin position="36"/>
        <end position="70"/>
    </location>
</feature>
<dbReference type="InterPro" id="IPR013783">
    <property type="entry name" value="Ig-like_fold"/>
</dbReference>